<dbReference type="AlphaFoldDB" id="F2E3M3"/>
<protein>
    <submittedName>
        <fullName evidence="1">Predicted protein</fullName>
    </submittedName>
</protein>
<evidence type="ECO:0000313" key="1">
    <source>
        <dbReference type="EMBL" id="BAK01945.1"/>
    </source>
</evidence>
<sequence length="45" mass="5240">MINLLNASINQYNSNQITAIHTMVLEMSIIDKKIIKRLFNLIKTH</sequence>
<name>F2E3M3_HORVV</name>
<organism evidence="1">
    <name type="scientific">Hordeum vulgare subsp. vulgare</name>
    <name type="common">Domesticated barley</name>
    <dbReference type="NCBI Taxonomy" id="112509"/>
    <lineage>
        <taxon>Eukaryota</taxon>
        <taxon>Viridiplantae</taxon>
        <taxon>Streptophyta</taxon>
        <taxon>Embryophyta</taxon>
        <taxon>Tracheophyta</taxon>
        <taxon>Spermatophyta</taxon>
        <taxon>Magnoliopsida</taxon>
        <taxon>Liliopsida</taxon>
        <taxon>Poales</taxon>
        <taxon>Poaceae</taxon>
        <taxon>BOP clade</taxon>
        <taxon>Pooideae</taxon>
        <taxon>Triticodae</taxon>
        <taxon>Triticeae</taxon>
        <taxon>Hordeinae</taxon>
        <taxon>Hordeum</taxon>
    </lineage>
</organism>
<accession>F2E3M3</accession>
<reference evidence="1" key="1">
    <citation type="journal article" date="2011" name="Plant Physiol.">
        <title>Comprehensive sequence analysis of 24,783 barley full-length cDNAs derived from 12 clone libraries.</title>
        <authorList>
            <person name="Matsumoto T."/>
            <person name="Tanaka T."/>
            <person name="Sakai H."/>
            <person name="Amano N."/>
            <person name="Kanamori H."/>
            <person name="Kurita K."/>
            <person name="Kikuta A."/>
            <person name="Kamiya K."/>
            <person name="Yamamoto M."/>
            <person name="Ikawa H."/>
            <person name="Fujii N."/>
            <person name="Hori K."/>
            <person name="Itoh T."/>
            <person name="Sato K."/>
        </authorList>
    </citation>
    <scope>NUCLEOTIDE SEQUENCE</scope>
    <source>
        <tissue evidence="1">Shoot and root</tissue>
    </source>
</reference>
<dbReference type="EMBL" id="AK370746">
    <property type="protein sequence ID" value="BAK01945.1"/>
    <property type="molecule type" value="mRNA"/>
</dbReference>
<proteinExistence type="evidence at transcript level"/>